<dbReference type="SUPFAM" id="SSF51306">
    <property type="entry name" value="LexA/Signal peptidase"/>
    <property type="match status" value="1"/>
</dbReference>
<dbReference type="InterPro" id="IPR050077">
    <property type="entry name" value="LexA_repressor"/>
</dbReference>
<evidence type="ECO:0000256" key="3">
    <source>
        <dbReference type="ARBA" id="ARBA00022801"/>
    </source>
</evidence>
<keyword evidence="2" id="KW-0227">DNA damage</keyword>
<dbReference type="GO" id="GO:0006281">
    <property type="term" value="P:DNA repair"/>
    <property type="evidence" value="ECO:0007669"/>
    <property type="project" value="UniProtKB-KW"/>
</dbReference>
<dbReference type="STRING" id="401562.NS365_07370"/>
<keyword evidence="6" id="KW-0742">SOS response</keyword>
<dbReference type="CDD" id="cd06529">
    <property type="entry name" value="S24_LexA-like"/>
    <property type="match status" value="1"/>
</dbReference>
<keyword evidence="3 7" id="KW-0378">Hydrolase</keyword>
<gene>
    <name evidence="10" type="ORF">NS226_13665</name>
</gene>
<organism evidence="10 11">
    <name type="scientific">Aureimonas ureilytica</name>
    <dbReference type="NCBI Taxonomy" id="401562"/>
    <lineage>
        <taxon>Bacteria</taxon>
        <taxon>Pseudomonadati</taxon>
        <taxon>Pseudomonadota</taxon>
        <taxon>Alphaproteobacteria</taxon>
        <taxon>Hyphomicrobiales</taxon>
        <taxon>Aurantimonadaceae</taxon>
        <taxon>Aureimonas</taxon>
    </lineage>
</organism>
<proteinExistence type="inferred from homology"/>
<comment type="caution">
    <text evidence="10">The sequence shown here is derived from an EMBL/GenBank/DDBJ whole genome shotgun (WGS) entry which is preliminary data.</text>
</comment>
<dbReference type="EMBL" id="LDPZ01000025">
    <property type="protein sequence ID" value="KTQ95039.1"/>
    <property type="molecule type" value="Genomic_DNA"/>
</dbReference>
<keyword evidence="5" id="KW-0234">DNA repair</keyword>
<dbReference type="GO" id="GO:0009432">
    <property type="term" value="P:SOS response"/>
    <property type="evidence" value="ECO:0007669"/>
    <property type="project" value="UniProtKB-KW"/>
</dbReference>
<dbReference type="PANTHER" id="PTHR33516">
    <property type="entry name" value="LEXA REPRESSOR"/>
    <property type="match status" value="1"/>
</dbReference>
<evidence type="ECO:0000256" key="5">
    <source>
        <dbReference type="ARBA" id="ARBA00023204"/>
    </source>
</evidence>
<keyword evidence="4 7" id="KW-0068">Autocatalytic cleavage</keyword>
<dbReference type="GO" id="GO:0003677">
    <property type="term" value="F:DNA binding"/>
    <property type="evidence" value="ECO:0007669"/>
    <property type="project" value="InterPro"/>
</dbReference>
<dbReference type="InterPro" id="IPR036286">
    <property type="entry name" value="LexA/Signal_pep-like_sf"/>
</dbReference>
<dbReference type="Pfam" id="PF00717">
    <property type="entry name" value="Peptidase_S24"/>
    <property type="match status" value="1"/>
</dbReference>
<feature type="domain" description="Peptidase S24/S26A/S26B/S26C" evidence="9">
    <location>
        <begin position="63"/>
        <end position="179"/>
    </location>
</feature>
<reference evidence="10 11" key="1">
    <citation type="journal article" date="2016" name="Front. Microbiol.">
        <title>Genomic Resource of Rice Seed Associated Bacteria.</title>
        <authorList>
            <person name="Midha S."/>
            <person name="Bansal K."/>
            <person name="Sharma S."/>
            <person name="Kumar N."/>
            <person name="Patil P.P."/>
            <person name="Chaudhry V."/>
            <person name="Patil P.B."/>
        </authorList>
    </citation>
    <scope>NUCLEOTIDE SEQUENCE [LARGE SCALE GENOMIC DNA]</scope>
    <source>
        <strain evidence="10 11">NS226</strain>
    </source>
</reference>
<dbReference type="PANTHER" id="PTHR33516:SF2">
    <property type="entry name" value="LEXA REPRESSOR-RELATED"/>
    <property type="match status" value="1"/>
</dbReference>
<dbReference type="Gene3D" id="2.10.109.10">
    <property type="entry name" value="Umud Fragment, subunit A"/>
    <property type="match status" value="1"/>
</dbReference>
<evidence type="ECO:0000256" key="6">
    <source>
        <dbReference type="ARBA" id="ARBA00023236"/>
    </source>
</evidence>
<feature type="region of interest" description="Disordered" evidence="8">
    <location>
        <begin position="1"/>
        <end position="20"/>
    </location>
</feature>
<name>A0A175R6V4_9HYPH</name>
<evidence type="ECO:0000256" key="1">
    <source>
        <dbReference type="ARBA" id="ARBA00007484"/>
    </source>
</evidence>
<accession>A0A175R6V4</accession>
<dbReference type="Proteomes" id="UP000078272">
    <property type="component" value="Unassembled WGS sequence"/>
</dbReference>
<evidence type="ECO:0000256" key="7">
    <source>
        <dbReference type="RuleBase" id="RU003991"/>
    </source>
</evidence>
<evidence type="ECO:0000256" key="8">
    <source>
        <dbReference type="SAM" id="MobiDB-lite"/>
    </source>
</evidence>
<dbReference type="PRINTS" id="PR00726">
    <property type="entry name" value="LEXASERPTASE"/>
</dbReference>
<evidence type="ECO:0000256" key="4">
    <source>
        <dbReference type="ARBA" id="ARBA00022813"/>
    </source>
</evidence>
<evidence type="ECO:0000313" key="11">
    <source>
        <dbReference type="Proteomes" id="UP000078272"/>
    </source>
</evidence>
<evidence type="ECO:0000256" key="2">
    <source>
        <dbReference type="ARBA" id="ARBA00022763"/>
    </source>
</evidence>
<dbReference type="GO" id="GO:0006355">
    <property type="term" value="P:regulation of DNA-templated transcription"/>
    <property type="evidence" value="ECO:0007669"/>
    <property type="project" value="InterPro"/>
</dbReference>
<dbReference type="GO" id="GO:0016787">
    <property type="term" value="F:hydrolase activity"/>
    <property type="evidence" value="ECO:0007669"/>
    <property type="project" value="UniProtKB-KW"/>
</dbReference>
<protein>
    <recommendedName>
        <fullName evidence="9">Peptidase S24/S26A/S26B/S26C domain-containing protein</fullName>
    </recommendedName>
</protein>
<dbReference type="NCBIfam" id="NF007621">
    <property type="entry name" value="PRK10276.1"/>
    <property type="match status" value="1"/>
</dbReference>
<evidence type="ECO:0000313" key="10">
    <source>
        <dbReference type="EMBL" id="KTQ95039.1"/>
    </source>
</evidence>
<dbReference type="RefSeq" id="WP_244496475.1">
    <property type="nucleotide sequence ID" value="NZ_LDPZ01000025.1"/>
</dbReference>
<dbReference type="InterPro" id="IPR015927">
    <property type="entry name" value="Peptidase_S24_S26A/B/C"/>
</dbReference>
<dbReference type="InterPro" id="IPR039418">
    <property type="entry name" value="LexA-like"/>
</dbReference>
<sequence length="186" mass="19883">MDTIERRGGPRSKAGRPKSAATRVVRLPVPIAQIARRMNERGFRAGDVNAFLDVEGRTAQTVPLMSASAACGFPSPADDYMEGPLDFNELMISNPAATFAVRVSGESMTGAGIFPGDIAVIDRARGPVHGCIVLACLDGEFTIKRYLTRAGVVTLKAENPAFPNITLAEGQEFEVWGVVSGTVRKF</sequence>
<dbReference type="PATRIC" id="fig|401562.3.peg.2318"/>
<dbReference type="InterPro" id="IPR006197">
    <property type="entry name" value="Peptidase_S24_LexA"/>
</dbReference>
<dbReference type="AlphaFoldDB" id="A0A175R6V4"/>
<comment type="similarity">
    <text evidence="1 7">Belongs to the peptidase S24 family.</text>
</comment>
<evidence type="ECO:0000259" key="9">
    <source>
        <dbReference type="Pfam" id="PF00717"/>
    </source>
</evidence>